<evidence type="ECO:0000256" key="2">
    <source>
        <dbReference type="SAM" id="SignalP"/>
    </source>
</evidence>
<evidence type="ECO:0000256" key="1">
    <source>
        <dbReference type="ARBA" id="ARBA00006987"/>
    </source>
</evidence>
<reference evidence="3 4" key="1">
    <citation type="submission" date="2019-09" db="EMBL/GenBank/DDBJ databases">
        <title>Isolation of a novel species in the genus Cupriavidus from patients with sepsis using whole genome sequencing.</title>
        <authorList>
            <person name="Kweon O.J."/>
            <person name="Lee M.-K."/>
        </authorList>
    </citation>
    <scope>NUCLEOTIDE SEQUENCE [LARGE SCALE GENOMIC DNA]</scope>
    <source>
        <strain evidence="3 4">MKL-01</strain>
    </source>
</reference>
<protein>
    <submittedName>
        <fullName evidence="3">Tripartite tricarboxylate transporter substrate binding protein</fullName>
    </submittedName>
</protein>
<dbReference type="PANTHER" id="PTHR42928:SF5">
    <property type="entry name" value="BLR1237 PROTEIN"/>
    <property type="match status" value="1"/>
</dbReference>
<dbReference type="Gene3D" id="3.40.190.150">
    <property type="entry name" value="Bordetella uptake gene, domain 1"/>
    <property type="match status" value="1"/>
</dbReference>
<comment type="caution">
    <text evidence="3">The sequence shown here is derived from an EMBL/GenBank/DDBJ whole genome shotgun (WGS) entry which is preliminary data.</text>
</comment>
<dbReference type="Gene3D" id="3.40.190.10">
    <property type="entry name" value="Periplasmic binding protein-like II"/>
    <property type="match status" value="1"/>
</dbReference>
<feature type="chain" id="PRO_5024462277" evidence="2">
    <location>
        <begin position="24"/>
        <end position="327"/>
    </location>
</feature>
<dbReference type="SUPFAM" id="SSF53850">
    <property type="entry name" value="Periplasmic binding protein-like II"/>
    <property type="match status" value="1"/>
</dbReference>
<dbReference type="InterPro" id="IPR042100">
    <property type="entry name" value="Bug_dom1"/>
</dbReference>
<organism evidence="3 4">
    <name type="scientific">Cupriavidus cauae</name>
    <dbReference type="NCBI Taxonomy" id="2608999"/>
    <lineage>
        <taxon>Bacteria</taxon>
        <taxon>Pseudomonadati</taxon>
        <taxon>Pseudomonadota</taxon>
        <taxon>Betaproteobacteria</taxon>
        <taxon>Burkholderiales</taxon>
        <taxon>Burkholderiaceae</taxon>
        <taxon>Cupriavidus</taxon>
    </lineage>
</organism>
<dbReference type="PIRSF" id="PIRSF017082">
    <property type="entry name" value="YflP"/>
    <property type="match status" value="1"/>
</dbReference>
<keyword evidence="2" id="KW-0732">Signal</keyword>
<evidence type="ECO:0000313" key="3">
    <source>
        <dbReference type="EMBL" id="KAA6123043.1"/>
    </source>
</evidence>
<dbReference type="AlphaFoldDB" id="A0A5M8AI50"/>
<dbReference type="InterPro" id="IPR005064">
    <property type="entry name" value="BUG"/>
</dbReference>
<accession>A0A5M8AI50</accession>
<feature type="signal peptide" evidence="2">
    <location>
        <begin position="1"/>
        <end position="23"/>
    </location>
</feature>
<dbReference type="EMBL" id="VWRN01000035">
    <property type="protein sequence ID" value="KAA6123043.1"/>
    <property type="molecule type" value="Genomic_DNA"/>
</dbReference>
<gene>
    <name evidence="3" type="ORF">F1599_14205</name>
</gene>
<dbReference type="CDD" id="cd13578">
    <property type="entry name" value="PBP2_Bug27"/>
    <property type="match status" value="1"/>
</dbReference>
<evidence type="ECO:0000313" key="4">
    <source>
        <dbReference type="Proteomes" id="UP000324324"/>
    </source>
</evidence>
<keyword evidence="4" id="KW-1185">Reference proteome</keyword>
<proteinExistence type="inferred from homology"/>
<dbReference type="Pfam" id="PF03401">
    <property type="entry name" value="TctC"/>
    <property type="match status" value="1"/>
</dbReference>
<sequence>MMRLLSTILGALLAASVPPGASAQGGGGQAYPAKPVRLVVPFAAGGPADVLGRAVGDGLSKRWSQPVVVENKAGAAGTIGVDQVAKAAPDGYTLAVVPVGNIAVNPSLMPNLPYKAADLVPVTMLATAENVLVVHPGVQARSLGDLLKLARQQPGKLTFASPGAGSQAHLAGELLQLDANVKLIHVPYKGVSPAMTDLVGGQVTMMFAQMSAALPYIQAGRLRALGVASARRSAVLPDVPTIAEQGFPQFEAVSWYALMAPAGTPREVVEQLSRQAGEVLADPGLKSKLATLGMDVGGGTPRQLAETIQKETTRWAGVIRQRGITVD</sequence>
<comment type="similarity">
    <text evidence="1">Belongs to the UPF0065 (bug) family.</text>
</comment>
<dbReference type="PANTHER" id="PTHR42928">
    <property type="entry name" value="TRICARBOXYLATE-BINDING PROTEIN"/>
    <property type="match status" value="1"/>
</dbReference>
<dbReference type="Proteomes" id="UP000324324">
    <property type="component" value="Unassembled WGS sequence"/>
</dbReference>
<dbReference type="RefSeq" id="WP_150083473.1">
    <property type="nucleotide sequence ID" value="NZ_VWRN01000035.1"/>
</dbReference>
<name>A0A5M8AI50_9BURK</name>